<dbReference type="InterPro" id="IPR050327">
    <property type="entry name" value="Proton-linked_MCT"/>
</dbReference>
<dbReference type="InterPro" id="IPR036259">
    <property type="entry name" value="MFS_trans_sf"/>
</dbReference>
<organism evidence="5 6">
    <name type="scientific">Mytilus coruscus</name>
    <name type="common">Sea mussel</name>
    <dbReference type="NCBI Taxonomy" id="42192"/>
    <lineage>
        <taxon>Eukaryota</taxon>
        <taxon>Metazoa</taxon>
        <taxon>Spiralia</taxon>
        <taxon>Lophotrochozoa</taxon>
        <taxon>Mollusca</taxon>
        <taxon>Bivalvia</taxon>
        <taxon>Autobranchia</taxon>
        <taxon>Pteriomorphia</taxon>
        <taxon>Mytilida</taxon>
        <taxon>Mytiloidea</taxon>
        <taxon>Mytilidae</taxon>
        <taxon>Mytilinae</taxon>
        <taxon>Mytilus</taxon>
    </lineage>
</organism>
<feature type="transmembrane region" description="Helical" evidence="3">
    <location>
        <begin position="229"/>
        <end position="253"/>
    </location>
</feature>
<feature type="transmembrane region" description="Helical" evidence="3">
    <location>
        <begin position="118"/>
        <end position="138"/>
    </location>
</feature>
<keyword evidence="3" id="KW-1133">Transmembrane helix</keyword>
<feature type="domain" description="Major facilitator superfamily (MFS) profile" evidence="4">
    <location>
        <begin position="664"/>
        <end position="862"/>
    </location>
</feature>
<feature type="transmembrane region" description="Helical" evidence="3">
    <location>
        <begin position="169"/>
        <end position="191"/>
    </location>
</feature>
<keyword evidence="3" id="KW-0472">Membrane</keyword>
<dbReference type="InterPro" id="IPR020846">
    <property type="entry name" value="MFS_dom"/>
</dbReference>
<feature type="transmembrane region" description="Helical" evidence="3">
    <location>
        <begin position="730"/>
        <end position="747"/>
    </location>
</feature>
<dbReference type="Proteomes" id="UP000507470">
    <property type="component" value="Unassembled WGS sequence"/>
</dbReference>
<protein>
    <recommendedName>
        <fullName evidence="4">Major facilitator superfamily (MFS) profile domain-containing protein</fullName>
    </recommendedName>
</protein>
<dbReference type="SUPFAM" id="SSF103473">
    <property type="entry name" value="MFS general substrate transporter"/>
    <property type="match status" value="1"/>
</dbReference>
<accession>A0A6J8DX58</accession>
<comment type="subcellular location">
    <subcellularLocation>
        <location evidence="1">Membrane</location>
        <topology evidence="1">Multi-pass membrane protein</topology>
    </subcellularLocation>
</comment>
<feature type="transmembrane region" description="Helical" evidence="3">
    <location>
        <begin position="825"/>
        <end position="843"/>
    </location>
</feature>
<feature type="region of interest" description="Disordered" evidence="2">
    <location>
        <begin position="47"/>
        <end position="67"/>
    </location>
</feature>
<keyword evidence="3" id="KW-0812">Transmembrane</keyword>
<feature type="transmembrane region" description="Helical" evidence="3">
    <location>
        <begin position="787"/>
        <end position="805"/>
    </location>
</feature>
<keyword evidence="6" id="KW-1185">Reference proteome</keyword>
<feature type="region of interest" description="Disordered" evidence="2">
    <location>
        <begin position="466"/>
        <end position="498"/>
    </location>
</feature>
<feature type="compositionally biased region" description="Acidic residues" evidence="2">
    <location>
        <begin position="55"/>
        <end position="64"/>
    </location>
</feature>
<dbReference type="EMBL" id="CACVKT020008128">
    <property type="protein sequence ID" value="CAC5413164.1"/>
    <property type="molecule type" value="Genomic_DNA"/>
</dbReference>
<feature type="transmembrane region" description="Helical" evidence="3">
    <location>
        <begin position="698"/>
        <end position="718"/>
    </location>
</feature>
<dbReference type="PANTHER" id="PTHR11360">
    <property type="entry name" value="MONOCARBOXYLATE TRANSPORTER"/>
    <property type="match status" value="1"/>
</dbReference>
<feature type="transmembrane region" description="Helical" evidence="3">
    <location>
        <begin position="76"/>
        <end position="98"/>
    </location>
</feature>
<evidence type="ECO:0000256" key="1">
    <source>
        <dbReference type="ARBA" id="ARBA00004141"/>
    </source>
</evidence>
<feature type="region of interest" description="Disordered" evidence="2">
    <location>
        <begin position="514"/>
        <end position="535"/>
    </location>
</feature>
<evidence type="ECO:0000313" key="5">
    <source>
        <dbReference type="EMBL" id="CAC5413164.1"/>
    </source>
</evidence>
<proteinExistence type="predicted"/>
<dbReference type="InterPro" id="IPR011701">
    <property type="entry name" value="MFS"/>
</dbReference>
<dbReference type="GO" id="GO:0016020">
    <property type="term" value="C:membrane"/>
    <property type="evidence" value="ECO:0007669"/>
    <property type="project" value="UniProtKB-SubCell"/>
</dbReference>
<dbReference type="AlphaFoldDB" id="A0A6J8DX58"/>
<dbReference type="Pfam" id="PF07690">
    <property type="entry name" value="MFS_1"/>
    <property type="match status" value="2"/>
</dbReference>
<feature type="transmembrane region" description="Helical" evidence="3">
    <location>
        <begin position="753"/>
        <end position="775"/>
    </location>
</feature>
<evidence type="ECO:0000259" key="4">
    <source>
        <dbReference type="PROSITE" id="PS50850"/>
    </source>
</evidence>
<dbReference type="Gene3D" id="1.20.1250.20">
    <property type="entry name" value="MFS general substrate transporter like domains"/>
    <property type="match status" value="2"/>
</dbReference>
<feature type="transmembrane region" description="Helical" evidence="3">
    <location>
        <begin position="665"/>
        <end position="686"/>
    </location>
</feature>
<reference evidence="5 6" key="1">
    <citation type="submission" date="2020-06" db="EMBL/GenBank/DDBJ databases">
        <authorList>
            <person name="Li R."/>
            <person name="Bekaert M."/>
        </authorList>
    </citation>
    <scope>NUCLEOTIDE SEQUENCE [LARGE SCALE GENOMIC DNA]</scope>
    <source>
        <strain evidence="6">wild</strain>
    </source>
</reference>
<dbReference type="OrthoDB" id="6079637at2759"/>
<sequence length="862" mass="96215">MKEQQPCYHGYIQNTRWSCQYKDKNATCFSLRWWQSILRFHNRKSSSMKEKGETGENDEEEESQLTESNLPVDKGYAWVVVFAASMILFLVIGSLKSFGVLYVELSREHNVSNKELQSIQSLTGFFYLGLGPVGTALSMKFSHRAVCFVGGLFGGTGFLLTAFAPSLEYYYLTYGCLTGIGYGFSFSPCVVSFVHYFHKRRALANGIVTAGGGLGAVVLPYVMRYLIDIMSLKGCMMIFAGILYNICVFACLLRPHNNYLIKKRNGKKVSQKMTPSVDQQSMILLDASDLIHCDDKSYISVDDGRSQNSYVSEGEYLLRHAQKKSKRGNKMANASIVSLKSFNPSLYTNPENMTRSLCSEDQLSLDINSKQEKQMTASVISLKSFDPSLCSNPEVLGKSLYSENDDAIEILKDDNQINASVISLKSFDPSVCSNIDAMGKSIYSDDQQSIGVASLGDTSRKQSLGVVSLDSTSRESASKSKSVTESQTDEVENENDQDKINNFEYKDIEKFSLENQKPVTKSRSQGKRRHLSAGNTSLKAILTNDKYKIDEENQIKNLSDECNSQNSLKAEKESLLKKMIWLKKDDKKHLTASVISLKSYDPTLCASLGVVASISMQSIPQTFERLDNSNRGILIESQTLNKKGHCWSYKQFCIFDLSLFKNPVFLLYLIFVFCESLGYLSIFNILPPFCEEIGGSDVQGAMIIAIISISELFGRLFFGWCAHMCPNNCKTIYFGTTFLMGLGILFTPDMCTYLHLAIFVGIYGFFSGGYNGILFNTIINSLGLEKFSHAFGFIAFSASLSLLINPVESGLIKDSTGSWMNVFRVNGSVALLGCFMLLIITFLERRKPLQTSEIEMNTTVEL</sequence>
<gene>
    <name evidence="5" type="ORF">MCOR_46094</name>
</gene>
<feature type="transmembrane region" description="Helical" evidence="3">
    <location>
        <begin position="203"/>
        <end position="223"/>
    </location>
</feature>
<evidence type="ECO:0000313" key="6">
    <source>
        <dbReference type="Proteomes" id="UP000507470"/>
    </source>
</evidence>
<feature type="transmembrane region" description="Helical" evidence="3">
    <location>
        <begin position="145"/>
        <end position="163"/>
    </location>
</feature>
<dbReference type="PANTHER" id="PTHR11360:SF306">
    <property type="entry name" value="RE01051P"/>
    <property type="match status" value="1"/>
</dbReference>
<evidence type="ECO:0000256" key="3">
    <source>
        <dbReference type="SAM" id="Phobius"/>
    </source>
</evidence>
<feature type="compositionally biased region" description="Polar residues" evidence="2">
    <location>
        <begin position="514"/>
        <end position="523"/>
    </location>
</feature>
<dbReference type="PROSITE" id="PS50850">
    <property type="entry name" value="MFS"/>
    <property type="match status" value="1"/>
</dbReference>
<evidence type="ECO:0000256" key="2">
    <source>
        <dbReference type="SAM" id="MobiDB-lite"/>
    </source>
</evidence>
<name>A0A6J8DX58_MYTCO</name>
<dbReference type="GO" id="GO:0008028">
    <property type="term" value="F:monocarboxylic acid transmembrane transporter activity"/>
    <property type="evidence" value="ECO:0007669"/>
    <property type="project" value="TreeGrafter"/>
</dbReference>